<evidence type="ECO:0000256" key="1">
    <source>
        <dbReference type="SAM" id="MobiDB-lite"/>
    </source>
</evidence>
<name>A0ABV0IST8_9NEIS</name>
<dbReference type="EMBL" id="JBDXMI010000001">
    <property type="protein sequence ID" value="MEO9384352.1"/>
    <property type="molecule type" value="Genomic_DNA"/>
</dbReference>
<organism evidence="3 4">
    <name type="scientific">Chromobacterium phragmitis</name>
    <dbReference type="NCBI Taxonomy" id="2202141"/>
    <lineage>
        <taxon>Bacteria</taxon>
        <taxon>Pseudomonadati</taxon>
        <taxon>Pseudomonadota</taxon>
        <taxon>Betaproteobacteria</taxon>
        <taxon>Neisseriales</taxon>
        <taxon>Chromobacteriaceae</taxon>
        <taxon>Chromobacterium</taxon>
    </lineage>
</organism>
<protein>
    <submittedName>
        <fullName evidence="3">Uncharacterized protein</fullName>
    </submittedName>
</protein>
<dbReference type="RefSeq" id="WP_347936621.1">
    <property type="nucleotide sequence ID" value="NZ_CP158160.1"/>
</dbReference>
<keyword evidence="4" id="KW-1185">Reference proteome</keyword>
<feature type="compositionally biased region" description="Polar residues" evidence="1">
    <location>
        <begin position="88"/>
        <end position="107"/>
    </location>
</feature>
<feature type="region of interest" description="Disordered" evidence="1">
    <location>
        <begin position="63"/>
        <end position="150"/>
    </location>
</feature>
<evidence type="ECO:0000313" key="3">
    <source>
        <dbReference type="EMBL" id="MEO9384352.1"/>
    </source>
</evidence>
<keyword evidence="2" id="KW-0732">Signal</keyword>
<feature type="chain" id="PRO_5047418036" evidence="2">
    <location>
        <begin position="19"/>
        <end position="150"/>
    </location>
</feature>
<dbReference type="Proteomes" id="UP001462502">
    <property type="component" value="Unassembled WGS sequence"/>
</dbReference>
<proteinExistence type="predicted"/>
<reference evidence="3 4" key="1">
    <citation type="submission" date="2024-05" db="EMBL/GenBank/DDBJ databases">
        <authorList>
            <person name="De Oliveira J.P."/>
            <person name="Noriler S.A."/>
            <person name="De Oliveira A.G."/>
            <person name="Sipoli D.S."/>
        </authorList>
    </citation>
    <scope>NUCLEOTIDE SEQUENCE [LARGE SCALE GENOMIC DNA]</scope>
    <source>
        <strain evidence="3 4">LABIM192</strain>
    </source>
</reference>
<evidence type="ECO:0000256" key="2">
    <source>
        <dbReference type="SAM" id="SignalP"/>
    </source>
</evidence>
<feature type="compositionally biased region" description="Pro residues" evidence="1">
    <location>
        <begin position="140"/>
        <end position="150"/>
    </location>
</feature>
<accession>A0ABV0IST8</accession>
<sequence>MRRCVLLLPLALCSAHLAASPLPSFDFATQSAGEPRVFHGQGQAEAKPLNIEPRIQLGDLDSPLIEIQPPSNFSGPRDDPKFADSFSIGKSLNESGPVQLQPRNSGFSPHPAPRDAFPWPQLNIKQPGANGQQRAIPMHMLPPLPPQQLR</sequence>
<evidence type="ECO:0000313" key="4">
    <source>
        <dbReference type="Proteomes" id="UP001462502"/>
    </source>
</evidence>
<comment type="caution">
    <text evidence="3">The sequence shown here is derived from an EMBL/GenBank/DDBJ whole genome shotgun (WGS) entry which is preliminary data.</text>
</comment>
<feature type="signal peptide" evidence="2">
    <location>
        <begin position="1"/>
        <end position="18"/>
    </location>
</feature>
<gene>
    <name evidence="3" type="ORF">ABI908_09565</name>
</gene>